<reference evidence="6 7" key="1">
    <citation type="submission" date="2015-12" db="EMBL/GenBank/DDBJ databases">
        <title>Streptococcus penaeicida sp. nov.</title>
        <authorList>
            <person name="Gomez-Gil B."/>
            <person name="Morales-Covarrubias M."/>
        </authorList>
    </citation>
    <scope>NUCLEOTIDE SEQUENCE [LARGE SCALE GENOMIC DNA]</scope>
    <source>
        <strain evidence="6 7">CAIM 1838</strain>
    </source>
</reference>
<dbReference type="InterPro" id="IPR001347">
    <property type="entry name" value="SIS_dom"/>
</dbReference>
<keyword evidence="7" id="KW-1185">Reference proteome</keyword>
<dbReference type="PROSITE" id="PS51071">
    <property type="entry name" value="HTH_RPIR"/>
    <property type="match status" value="1"/>
</dbReference>
<dbReference type="CDD" id="cd05013">
    <property type="entry name" value="SIS_RpiR"/>
    <property type="match status" value="1"/>
</dbReference>
<dbReference type="InterPro" id="IPR009057">
    <property type="entry name" value="Homeodomain-like_sf"/>
</dbReference>
<name>A0A2N8LAF1_9STRE</name>
<evidence type="ECO:0000256" key="1">
    <source>
        <dbReference type="ARBA" id="ARBA00023015"/>
    </source>
</evidence>
<dbReference type="EMBL" id="LOCM01000032">
    <property type="protein sequence ID" value="PND47135.1"/>
    <property type="molecule type" value="Genomic_DNA"/>
</dbReference>
<accession>A0A2N8LAF1</accession>
<evidence type="ECO:0000259" key="4">
    <source>
        <dbReference type="PROSITE" id="PS51071"/>
    </source>
</evidence>
<evidence type="ECO:0000313" key="7">
    <source>
        <dbReference type="Proteomes" id="UP000235963"/>
    </source>
</evidence>
<evidence type="ECO:0000313" key="6">
    <source>
        <dbReference type="EMBL" id="PND47135.1"/>
    </source>
</evidence>
<dbReference type="Proteomes" id="UP000235963">
    <property type="component" value="Unassembled WGS sequence"/>
</dbReference>
<keyword evidence="3" id="KW-0804">Transcription</keyword>
<dbReference type="GO" id="GO:0097367">
    <property type="term" value="F:carbohydrate derivative binding"/>
    <property type="evidence" value="ECO:0007669"/>
    <property type="project" value="InterPro"/>
</dbReference>
<dbReference type="InterPro" id="IPR046348">
    <property type="entry name" value="SIS_dom_sf"/>
</dbReference>
<dbReference type="Gene3D" id="1.10.10.10">
    <property type="entry name" value="Winged helix-like DNA-binding domain superfamily/Winged helix DNA-binding domain"/>
    <property type="match status" value="1"/>
</dbReference>
<dbReference type="PANTHER" id="PTHR30514">
    <property type="entry name" value="GLUCOKINASE"/>
    <property type="match status" value="1"/>
</dbReference>
<dbReference type="SUPFAM" id="SSF46689">
    <property type="entry name" value="Homeodomain-like"/>
    <property type="match status" value="1"/>
</dbReference>
<dbReference type="OrthoDB" id="370421at2"/>
<dbReference type="PANTHER" id="PTHR30514:SF1">
    <property type="entry name" value="HTH-TYPE TRANSCRIPTIONAL REGULATOR HEXR-RELATED"/>
    <property type="match status" value="1"/>
</dbReference>
<dbReference type="Gene3D" id="3.40.50.10490">
    <property type="entry name" value="Glucose-6-phosphate isomerase like protein, domain 1"/>
    <property type="match status" value="1"/>
</dbReference>
<protein>
    <submittedName>
        <fullName evidence="6">RpiR family transcriptional regulator</fullName>
    </submittedName>
</protein>
<dbReference type="GO" id="GO:0003677">
    <property type="term" value="F:DNA binding"/>
    <property type="evidence" value="ECO:0007669"/>
    <property type="project" value="UniProtKB-KW"/>
</dbReference>
<evidence type="ECO:0000256" key="2">
    <source>
        <dbReference type="ARBA" id="ARBA00023125"/>
    </source>
</evidence>
<comment type="caution">
    <text evidence="6">The sequence shown here is derived from an EMBL/GenBank/DDBJ whole genome shotgun (WGS) entry which is preliminary data.</text>
</comment>
<proteinExistence type="predicted"/>
<keyword evidence="2" id="KW-0238">DNA-binding</keyword>
<feature type="domain" description="SIS" evidence="5">
    <location>
        <begin position="107"/>
        <end position="249"/>
    </location>
</feature>
<evidence type="ECO:0000256" key="3">
    <source>
        <dbReference type="ARBA" id="ARBA00023163"/>
    </source>
</evidence>
<dbReference type="GO" id="GO:1901135">
    <property type="term" value="P:carbohydrate derivative metabolic process"/>
    <property type="evidence" value="ECO:0007669"/>
    <property type="project" value="InterPro"/>
</dbReference>
<dbReference type="AlphaFoldDB" id="A0A2N8LAF1"/>
<dbReference type="SUPFAM" id="SSF53697">
    <property type="entry name" value="SIS domain"/>
    <property type="match status" value="1"/>
</dbReference>
<dbReference type="InterPro" id="IPR036388">
    <property type="entry name" value="WH-like_DNA-bd_sf"/>
</dbReference>
<dbReference type="Pfam" id="PF01418">
    <property type="entry name" value="HTH_6"/>
    <property type="match status" value="1"/>
</dbReference>
<dbReference type="InterPro" id="IPR000281">
    <property type="entry name" value="HTH_RpiR"/>
</dbReference>
<keyword evidence="1" id="KW-0805">Transcription regulation</keyword>
<dbReference type="InterPro" id="IPR035472">
    <property type="entry name" value="RpiR-like_SIS"/>
</dbReference>
<dbReference type="PROSITE" id="PS51464">
    <property type="entry name" value="SIS"/>
    <property type="match status" value="1"/>
</dbReference>
<dbReference type="RefSeq" id="WP_102778058.1">
    <property type="nucleotide sequence ID" value="NZ_CBCSGP010000006.1"/>
</dbReference>
<dbReference type="GO" id="GO:0003700">
    <property type="term" value="F:DNA-binding transcription factor activity"/>
    <property type="evidence" value="ECO:0007669"/>
    <property type="project" value="InterPro"/>
</dbReference>
<dbReference type="InterPro" id="IPR047640">
    <property type="entry name" value="RpiR-like"/>
</dbReference>
<gene>
    <name evidence="6" type="ORF">AT575_08955</name>
</gene>
<evidence type="ECO:0000259" key="5">
    <source>
        <dbReference type="PROSITE" id="PS51464"/>
    </source>
</evidence>
<sequence>MNWVSRINSFSKRLTDQDLMIISFIENNRKTIPNMTSQELADRCFVSRSSISRLLRKLEIDSFAELKFLLSQKEKVNQTEETDFNRLLKRYHRYIDQIFEKQDLHQLVTLLAQTDKLFVYGTGNAQKMEVESLRQLFSSVGKEVIVFFDKGEYDYVKANFSQNDLILLLSFKGESAEALAILQDLQYLPIKSLVMTQTSNNSMAKLADYQLYVPTESIKTPTKRTYEISTTFYFIIDQLFFDYCKIMEK</sequence>
<organism evidence="6 7">
    <name type="scientific">Streptococcus penaeicida</name>
    <dbReference type="NCBI Taxonomy" id="1765960"/>
    <lineage>
        <taxon>Bacteria</taxon>
        <taxon>Bacillati</taxon>
        <taxon>Bacillota</taxon>
        <taxon>Bacilli</taxon>
        <taxon>Lactobacillales</taxon>
        <taxon>Streptococcaceae</taxon>
        <taxon>Streptococcus</taxon>
    </lineage>
</organism>
<feature type="domain" description="HTH rpiR-type" evidence="4">
    <location>
        <begin position="1"/>
        <end position="77"/>
    </location>
</feature>
<dbReference type="Pfam" id="PF01380">
    <property type="entry name" value="SIS"/>
    <property type="match status" value="1"/>
</dbReference>